<evidence type="ECO:0000313" key="2">
    <source>
        <dbReference type="EMBL" id="SCM09561.1"/>
    </source>
</evidence>
<accession>A0A1C6XUT2</accession>
<proteinExistence type="predicted"/>
<sequence length="354" mass="41893">MIKMIKMNEDTKSDAYKSMHKCIKLIEDSYIDFNANVHTNLDINEEHNIADFLEEPNHNDNSSSDLNFSSDSNDHNIKKSDENNNGVENNEITKIKKKVKNLEKYQILKQDSDIKLAVKISIQCLLKNQPFPVKREDLFSVINNYVPNCNTNFKKKVILKLLKKYVSDILSLKLLTLSTHTKTEYVLSQNIYYKHHNDFLYSKLDHHVRGFLIFLIPFFRVYHNKLPLSFLLNELETVGHKTSKPQEEIIKMLNAQHLFANIVTNINLYRELIDPVDYIIYSKKLSYIDFIIDQHDNKSLDGYYCVPTLRFEYEVNNVHYIEELLNISNRQYQLKDLYVMFEDKDFLNLNYNNL</sequence>
<evidence type="ECO:0000313" key="3">
    <source>
        <dbReference type="Proteomes" id="UP000507536"/>
    </source>
</evidence>
<organism evidence="2 3">
    <name type="scientific">Plasmodium chabaudi adami</name>
    <dbReference type="NCBI Taxonomy" id="5826"/>
    <lineage>
        <taxon>Eukaryota</taxon>
        <taxon>Sar</taxon>
        <taxon>Alveolata</taxon>
        <taxon>Apicomplexa</taxon>
        <taxon>Aconoidasida</taxon>
        <taxon>Haemosporida</taxon>
        <taxon>Plasmodiidae</taxon>
        <taxon>Plasmodium</taxon>
        <taxon>Plasmodium (Vinckeia)</taxon>
    </lineage>
</organism>
<feature type="compositionally biased region" description="Low complexity" evidence="1">
    <location>
        <begin position="59"/>
        <end position="71"/>
    </location>
</feature>
<dbReference type="AlphaFoldDB" id="A0A1C6XUT2"/>
<dbReference type="EMBL" id="LT608193">
    <property type="protein sequence ID" value="SCM09561.1"/>
    <property type="molecule type" value="Genomic_DNA"/>
</dbReference>
<feature type="compositionally biased region" description="Basic and acidic residues" evidence="1">
    <location>
        <begin position="72"/>
        <end position="82"/>
    </location>
</feature>
<name>A0A1C6XUT2_PLACE</name>
<feature type="region of interest" description="Disordered" evidence="1">
    <location>
        <begin position="54"/>
        <end position="89"/>
    </location>
</feature>
<evidence type="ECO:0000256" key="1">
    <source>
        <dbReference type="SAM" id="MobiDB-lite"/>
    </source>
</evidence>
<reference evidence="2 3" key="1">
    <citation type="submission" date="2016-08" db="EMBL/GenBank/DDBJ databases">
        <authorList>
            <consortium name="Pathogen Informatics"/>
        </authorList>
    </citation>
    <scope>NUCLEOTIDE SEQUENCE [LARGE SCALE GENOMIC DNA]</scope>
    <source>
        <strain evidence="2 3">DS</strain>
    </source>
</reference>
<protein>
    <submittedName>
        <fullName evidence="2">Uncharacterized protein</fullName>
    </submittedName>
</protein>
<dbReference type="Proteomes" id="UP000507536">
    <property type="component" value="Chromosome 13"/>
</dbReference>
<gene>
    <name evidence="2" type="ORF">PCHDS_000367100</name>
</gene>